<gene>
    <name evidence="1" type="ORF">KIPB_006229</name>
</gene>
<dbReference type="EMBL" id="BDIP01001576">
    <property type="protein sequence ID" value="GCA62859.1"/>
    <property type="molecule type" value="Genomic_DNA"/>
</dbReference>
<proteinExistence type="predicted"/>
<reference evidence="1 2" key="1">
    <citation type="journal article" date="2018" name="PLoS ONE">
        <title>The draft genome of Kipferlia bialata reveals reductive genome evolution in fornicate parasites.</title>
        <authorList>
            <person name="Tanifuji G."/>
            <person name="Takabayashi S."/>
            <person name="Kume K."/>
            <person name="Takagi M."/>
            <person name="Nakayama T."/>
            <person name="Kamikawa R."/>
            <person name="Inagaki Y."/>
            <person name="Hashimoto T."/>
        </authorList>
    </citation>
    <scope>NUCLEOTIDE SEQUENCE [LARGE SCALE GENOMIC DNA]</scope>
    <source>
        <strain evidence="1">NY0173</strain>
    </source>
</reference>
<accession>A0A391NWM2</accession>
<dbReference type="Proteomes" id="UP000265618">
    <property type="component" value="Unassembled WGS sequence"/>
</dbReference>
<keyword evidence="2" id="KW-1185">Reference proteome</keyword>
<name>A0A391NWM2_9EUKA</name>
<sequence>MSQNTADVAVLSESVFLDCGTGTPHSTASVKTLPPLGYEPGVVVANWRGDMSLVQCKPSSTVSDLRMLSIPASVPVGKEPGKKRY</sequence>
<dbReference type="AlphaFoldDB" id="A0A391NWM2"/>
<evidence type="ECO:0000313" key="2">
    <source>
        <dbReference type="Proteomes" id="UP000265618"/>
    </source>
</evidence>
<protein>
    <submittedName>
        <fullName evidence="1">Uncharacterized protein</fullName>
    </submittedName>
</protein>
<comment type="caution">
    <text evidence="1">The sequence shown here is derived from an EMBL/GenBank/DDBJ whole genome shotgun (WGS) entry which is preliminary data.</text>
</comment>
<organism evidence="1 2">
    <name type="scientific">Kipferlia bialata</name>
    <dbReference type="NCBI Taxonomy" id="797122"/>
    <lineage>
        <taxon>Eukaryota</taxon>
        <taxon>Metamonada</taxon>
        <taxon>Carpediemonas-like organisms</taxon>
        <taxon>Kipferlia</taxon>
    </lineage>
</organism>
<evidence type="ECO:0000313" key="1">
    <source>
        <dbReference type="EMBL" id="GCA62859.1"/>
    </source>
</evidence>